<dbReference type="InterPro" id="IPR005907">
    <property type="entry name" value="G1P_thy_trans_s"/>
</dbReference>
<dbReference type="SUPFAM" id="SSF53448">
    <property type="entry name" value="Nucleotide-diphospho-sugar transferases"/>
    <property type="match status" value="1"/>
</dbReference>
<comment type="pathway">
    <text evidence="2">Carbohydrate biosynthesis; dTDP-L-rhamnose biosynthesis.</text>
</comment>
<comment type="function">
    <text evidence="12">Catalyzes the formation of dTDP-glucose, from dTTP and glucose 1-phosphate, as well as its pyrophosphorolysis.</text>
</comment>
<comment type="similarity">
    <text evidence="4 12">Belongs to the glucose-1-phosphate thymidylyltransferase family.</text>
</comment>
<dbReference type="AlphaFoldDB" id="A0AAW3ZHD8"/>
<dbReference type="InterPro" id="IPR005835">
    <property type="entry name" value="NTP_transferase_dom"/>
</dbReference>
<protein>
    <recommendedName>
        <fullName evidence="5 12">Glucose-1-phosphate thymidylyltransferase</fullName>
        <ecNumber evidence="5 12">2.7.7.24</ecNumber>
    </recommendedName>
</protein>
<keyword evidence="9 12" id="KW-0460">Magnesium</keyword>
<comment type="pathway">
    <text evidence="3">Bacterial outer membrane biogenesis; LPS O-antigen biosynthesis.</text>
</comment>
<keyword evidence="10" id="KW-0448">Lipopolysaccharide biosynthesis</keyword>
<dbReference type="GO" id="GO:0008879">
    <property type="term" value="F:glucose-1-phosphate thymidylyltransferase activity"/>
    <property type="evidence" value="ECO:0007669"/>
    <property type="project" value="UniProtKB-EC"/>
</dbReference>
<evidence type="ECO:0000256" key="9">
    <source>
        <dbReference type="ARBA" id="ARBA00022842"/>
    </source>
</evidence>
<dbReference type="GO" id="GO:0009103">
    <property type="term" value="P:lipopolysaccharide biosynthetic process"/>
    <property type="evidence" value="ECO:0007669"/>
    <property type="project" value="UniProtKB-KW"/>
</dbReference>
<evidence type="ECO:0000256" key="8">
    <source>
        <dbReference type="ARBA" id="ARBA00022723"/>
    </source>
</evidence>
<dbReference type="Pfam" id="PF00483">
    <property type="entry name" value="NTP_transferase"/>
    <property type="match status" value="1"/>
</dbReference>
<evidence type="ECO:0000256" key="12">
    <source>
        <dbReference type="RuleBase" id="RU003706"/>
    </source>
</evidence>
<comment type="catalytic activity">
    <reaction evidence="11 12">
        <text>dTTP + alpha-D-glucose 1-phosphate + H(+) = dTDP-alpha-D-glucose + diphosphate</text>
        <dbReference type="Rhea" id="RHEA:15225"/>
        <dbReference type="ChEBI" id="CHEBI:15378"/>
        <dbReference type="ChEBI" id="CHEBI:33019"/>
        <dbReference type="ChEBI" id="CHEBI:37568"/>
        <dbReference type="ChEBI" id="CHEBI:57477"/>
        <dbReference type="ChEBI" id="CHEBI:58601"/>
        <dbReference type="EC" id="2.7.7.24"/>
    </reaction>
</comment>
<evidence type="ECO:0000256" key="7">
    <source>
        <dbReference type="ARBA" id="ARBA00022695"/>
    </source>
</evidence>
<dbReference type="EC" id="2.7.7.24" evidence="5 12"/>
<accession>A0AAW3ZHD8</accession>
<evidence type="ECO:0000256" key="4">
    <source>
        <dbReference type="ARBA" id="ARBA00010480"/>
    </source>
</evidence>
<evidence type="ECO:0000256" key="6">
    <source>
        <dbReference type="ARBA" id="ARBA00022679"/>
    </source>
</evidence>
<dbReference type="EMBL" id="JACYTR010000009">
    <property type="protein sequence ID" value="MBD8525433.1"/>
    <property type="molecule type" value="Genomic_DNA"/>
</dbReference>
<dbReference type="RefSeq" id="WP_192028782.1">
    <property type="nucleotide sequence ID" value="NZ_JACYTR010000009.1"/>
</dbReference>
<dbReference type="Proteomes" id="UP000613768">
    <property type="component" value="Unassembled WGS sequence"/>
</dbReference>
<keyword evidence="15" id="KW-1185">Reference proteome</keyword>
<evidence type="ECO:0000256" key="2">
    <source>
        <dbReference type="ARBA" id="ARBA00004781"/>
    </source>
</evidence>
<feature type="domain" description="Nucleotidyl transferase" evidence="13">
    <location>
        <begin position="4"/>
        <end position="240"/>
    </location>
</feature>
<dbReference type="PANTHER" id="PTHR43532:SF1">
    <property type="entry name" value="GLUCOSE-1-PHOSPHATE THYMIDYLYLTRANSFERASE 1"/>
    <property type="match status" value="1"/>
</dbReference>
<gene>
    <name evidence="14" type="primary">rfbA</name>
    <name evidence="14" type="ORF">IFO71_06725</name>
</gene>
<comment type="cofactor">
    <cofactor evidence="1">
        <name>Mg(2+)</name>
        <dbReference type="ChEBI" id="CHEBI:18420"/>
    </cofactor>
</comment>
<reference evidence="14 15" key="1">
    <citation type="submission" date="2020-09" db="EMBL/GenBank/DDBJ databases">
        <title>Pseudoxanthomonas sp. CAU 1598 isolated from sand of Yaerae Beach.</title>
        <authorList>
            <person name="Kim W."/>
        </authorList>
    </citation>
    <scope>NUCLEOTIDE SEQUENCE [LARGE SCALE GENOMIC DNA]</scope>
    <source>
        <strain evidence="14 15">CAU 1598</strain>
    </source>
</reference>
<keyword evidence="7 12" id="KW-0548">Nucleotidyltransferase</keyword>
<dbReference type="GO" id="GO:0046872">
    <property type="term" value="F:metal ion binding"/>
    <property type="evidence" value="ECO:0007669"/>
    <property type="project" value="UniProtKB-KW"/>
</dbReference>
<evidence type="ECO:0000259" key="13">
    <source>
        <dbReference type="Pfam" id="PF00483"/>
    </source>
</evidence>
<evidence type="ECO:0000313" key="15">
    <source>
        <dbReference type="Proteomes" id="UP000613768"/>
    </source>
</evidence>
<dbReference type="NCBIfam" id="TIGR01207">
    <property type="entry name" value="rmlA"/>
    <property type="match status" value="1"/>
</dbReference>
<evidence type="ECO:0000256" key="1">
    <source>
        <dbReference type="ARBA" id="ARBA00001946"/>
    </source>
</evidence>
<dbReference type="PANTHER" id="PTHR43532">
    <property type="entry name" value="GLUCOSE-1-PHOSPHATE THYMIDYLYLTRANSFERASE"/>
    <property type="match status" value="1"/>
</dbReference>
<name>A0AAW3ZHD8_9GAMM</name>
<evidence type="ECO:0000256" key="11">
    <source>
        <dbReference type="ARBA" id="ARBA00049336"/>
    </source>
</evidence>
<organism evidence="14 15">
    <name type="scientific">Pseudomarimonas arenosa</name>
    <dbReference type="NCBI Taxonomy" id="2774145"/>
    <lineage>
        <taxon>Bacteria</taxon>
        <taxon>Pseudomonadati</taxon>
        <taxon>Pseudomonadota</taxon>
        <taxon>Gammaproteobacteria</taxon>
        <taxon>Lysobacterales</taxon>
        <taxon>Lysobacteraceae</taxon>
        <taxon>Pseudomarimonas</taxon>
    </lineage>
</organism>
<proteinExistence type="inferred from homology"/>
<dbReference type="Gene3D" id="3.90.550.10">
    <property type="entry name" value="Spore Coat Polysaccharide Biosynthesis Protein SpsA, Chain A"/>
    <property type="match status" value="1"/>
</dbReference>
<keyword evidence="6 12" id="KW-0808">Transferase</keyword>
<dbReference type="FunFam" id="3.90.550.10:FF:000023">
    <property type="entry name" value="Glucose-1-phosphate thymidylyltransferase"/>
    <property type="match status" value="1"/>
</dbReference>
<sequence length="294" mass="32595">MIPKGIILAGGSGTRLYPITQTISKQLLPIYDKPMIYYPLSTLMLAGIRDILIINTPHEQHLFQSLLGDGSQWGLRIEYAVQPSPDGLAQAYLIGEEFVGGEPSCLVLGDNIFYGHGFSEQLRRAATHVTGATVFGYWVKDPERYGVAEFDSKGTVIGLDEKPSQPKSNYAVTGLYFYDGRASEFARTLKPSARGELEITDLNRCYLEEGSLRLEKLGRGYAWLDTGTHESLLQAANFIETIEARQGLRVCCPEEIAFINGWIDAAQLEALAKPLVKNGYGQYLLQILRQGRVN</sequence>
<keyword evidence="8 12" id="KW-0479">Metal-binding</keyword>
<evidence type="ECO:0000313" key="14">
    <source>
        <dbReference type="EMBL" id="MBD8525433.1"/>
    </source>
</evidence>
<dbReference type="CDD" id="cd02538">
    <property type="entry name" value="G1P_TT_short"/>
    <property type="match status" value="1"/>
</dbReference>
<comment type="caution">
    <text evidence="14">The sequence shown here is derived from an EMBL/GenBank/DDBJ whole genome shotgun (WGS) entry which is preliminary data.</text>
</comment>
<evidence type="ECO:0000256" key="5">
    <source>
        <dbReference type="ARBA" id="ARBA00012461"/>
    </source>
</evidence>
<dbReference type="InterPro" id="IPR029044">
    <property type="entry name" value="Nucleotide-diphossugar_trans"/>
</dbReference>
<evidence type="ECO:0000256" key="3">
    <source>
        <dbReference type="ARBA" id="ARBA00005125"/>
    </source>
</evidence>
<evidence type="ECO:0000256" key="10">
    <source>
        <dbReference type="ARBA" id="ARBA00022985"/>
    </source>
</evidence>